<feature type="region of interest" description="Disordered" evidence="1">
    <location>
        <begin position="265"/>
        <end position="295"/>
    </location>
</feature>
<protein>
    <submittedName>
        <fullName evidence="4">Uncharacterized protein</fullName>
    </submittedName>
</protein>
<accession>A0A2V3IE21</accession>
<feature type="transmembrane region" description="Helical" evidence="2">
    <location>
        <begin position="320"/>
        <end position="342"/>
    </location>
</feature>
<sequence>MFFRFLIARTYAIFTLAAFLSCRCHCDMVSAEYDCNDYNATLNLISLPRGAECVSALTDKRYAAAYEVCKNSTCFIFKGEPPLVKYDLETFYKPENRKKMQRPFKCGDPKSLHPSLGGIVFELHKKTSSRDDFCTWAGHPSECTWNALVDFVHVMAGRGYRFVVSGPMLETPQRKCYHQASGPWLDSRMVIIGRNSPEDVVSTNPLKQLTQPFETLSWVTLVLFLFVYLLLGIGIVNRIRRRRNVSLVTALFIFTGDLEHAIKHETCPQPPRAERENDSIESGDGSTSDGTSRTASTVHVSVSNGHLGEQRRRRISFLRYSLAINLIRVSFLFFVALFVMFYELSLVNFVFQQQNLHIKKDVDSLSPNELNKFSIMKNSALENIWNRTVNPHGLKYDGTNDTQIPWKRCRNALQCIDWTLNGKYGVKFTVSYELQAQNALQTIASCEELVFFETRRNLHTFNSGWLYNSAVPENIRKRYDREIVALRIDGTLTRIYNSYVDFTCEERRTLKVKSLIIVIPILIFVLPPLFLAAYVMLRGTN</sequence>
<feature type="transmembrane region" description="Helical" evidence="2">
    <location>
        <begin position="515"/>
        <end position="537"/>
    </location>
</feature>
<organism evidence="4 5">
    <name type="scientific">Gracilariopsis chorda</name>
    <dbReference type="NCBI Taxonomy" id="448386"/>
    <lineage>
        <taxon>Eukaryota</taxon>
        <taxon>Rhodophyta</taxon>
        <taxon>Florideophyceae</taxon>
        <taxon>Rhodymeniophycidae</taxon>
        <taxon>Gracilariales</taxon>
        <taxon>Gracilariaceae</taxon>
        <taxon>Gracilariopsis</taxon>
    </lineage>
</organism>
<keyword evidence="2" id="KW-0472">Membrane</keyword>
<keyword evidence="5" id="KW-1185">Reference proteome</keyword>
<dbReference type="EMBL" id="NBIV01000329">
    <property type="protein sequence ID" value="PXF40268.1"/>
    <property type="molecule type" value="Genomic_DNA"/>
</dbReference>
<keyword evidence="3" id="KW-0732">Signal</keyword>
<dbReference type="Proteomes" id="UP000247409">
    <property type="component" value="Unassembled WGS sequence"/>
</dbReference>
<dbReference type="PROSITE" id="PS51257">
    <property type="entry name" value="PROKAR_LIPOPROTEIN"/>
    <property type="match status" value="1"/>
</dbReference>
<evidence type="ECO:0000313" key="5">
    <source>
        <dbReference type="Proteomes" id="UP000247409"/>
    </source>
</evidence>
<feature type="signal peptide" evidence="3">
    <location>
        <begin position="1"/>
        <end position="31"/>
    </location>
</feature>
<feature type="transmembrane region" description="Helical" evidence="2">
    <location>
        <begin position="216"/>
        <end position="236"/>
    </location>
</feature>
<feature type="chain" id="PRO_5016006030" evidence="3">
    <location>
        <begin position="32"/>
        <end position="541"/>
    </location>
</feature>
<keyword evidence="2" id="KW-0812">Transmembrane</keyword>
<comment type="caution">
    <text evidence="4">The sequence shown here is derived from an EMBL/GenBank/DDBJ whole genome shotgun (WGS) entry which is preliminary data.</text>
</comment>
<name>A0A2V3IE21_9FLOR</name>
<evidence type="ECO:0000256" key="2">
    <source>
        <dbReference type="SAM" id="Phobius"/>
    </source>
</evidence>
<evidence type="ECO:0000313" key="4">
    <source>
        <dbReference type="EMBL" id="PXF40268.1"/>
    </source>
</evidence>
<gene>
    <name evidence="4" type="ORF">BWQ96_10020</name>
</gene>
<feature type="compositionally biased region" description="Basic and acidic residues" evidence="1">
    <location>
        <begin position="265"/>
        <end position="278"/>
    </location>
</feature>
<evidence type="ECO:0000256" key="3">
    <source>
        <dbReference type="SAM" id="SignalP"/>
    </source>
</evidence>
<evidence type="ECO:0000256" key="1">
    <source>
        <dbReference type="SAM" id="MobiDB-lite"/>
    </source>
</evidence>
<reference evidence="4 5" key="1">
    <citation type="journal article" date="2018" name="Mol. Biol. Evol.">
        <title>Analysis of the draft genome of the red seaweed Gracilariopsis chorda provides insights into genome size evolution in Rhodophyta.</title>
        <authorList>
            <person name="Lee J."/>
            <person name="Yang E.C."/>
            <person name="Graf L."/>
            <person name="Yang J.H."/>
            <person name="Qiu H."/>
            <person name="Zel Zion U."/>
            <person name="Chan C.X."/>
            <person name="Stephens T.G."/>
            <person name="Weber A.P.M."/>
            <person name="Boo G.H."/>
            <person name="Boo S.M."/>
            <person name="Kim K.M."/>
            <person name="Shin Y."/>
            <person name="Jung M."/>
            <person name="Lee S.J."/>
            <person name="Yim H.S."/>
            <person name="Lee J.H."/>
            <person name="Bhattacharya D."/>
            <person name="Yoon H.S."/>
        </authorList>
    </citation>
    <scope>NUCLEOTIDE SEQUENCE [LARGE SCALE GENOMIC DNA]</scope>
    <source>
        <strain evidence="4 5">SKKU-2015</strain>
        <tissue evidence="4">Whole body</tissue>
    </source>
</reference>
<keyword evidence="2" id="KW-1133">Transmembrane helix</keyword>
<feature type="compositionally biased region" description="Low complexity" evidence="1">
    <location>
        <begin position="280"/>
        <end position="295"/>
    </location>
</feature>
<dbReference type="AlphaFoldDB" id="A0A2V3IE21"/>
<proteinExistence type="predicted"/>